<gene>
    <name evidence="1" type="ORF">GIL414_LOCUS78304</name>
</gene>
<evidence type="ECO:0000313" key="1">
    <source>
        <dbReference type="EMBL" id="CAF5206453.1"/>
    </source>
</evidence>
<dbReference type="EMBL" id="CAJOBJ010349622">
    <property type="protein sequence ID" value="CAF5206453.1"/>
    <property type="molecule type" value="Genomic_DNA"/>
</dbReference>
<sequence length="85" mass="9827">MPEEQIALRGGVWGCTHALTLDQTLTADAQYQKQRPLSVAWIDYAKAFDSVPHSYIKWLFSVLSIPDLLKKFLVSIMANWRVRYE</sequence>
<protein>
    <recommendedName>
        <fullName evidence="3">Reverse transcriptase domain-containing protein</fullName>
    </recommendedName>
</protein>
<accession>A0A8S3ITN8</accession>
<dbReference type="AlphaFoldDB" id="A0A8S3ITN8"/>
<evidence type="ECO:0008006" key="3">
    <source>
        <dbReference type="Google" id="ProtNLM"/>
    </source>
</evidence>
<feature type="non-terminal residue" evidence="1">
    <location>
        <position position="85"/>
    </location>
</feature>
<comment type="caution">
    <text evidence="1">The sequence shown here is derived from an EMBL/GenBank/DDBJ whole genome shotgun (WGS) entry which is preliminary data.</text>
</comment>
<evidence type="ECO:0000313" key="2">
    <source>
        <dbReference type="Proteomes" id="UP000681720"/>
    </source>
</evidence>
<organism evidence="1 2">
    <name type="scientific">Rotaria magnacalcarata</name>
    <dbReference type="NCBI Taxonomy" id="392030"/>
    <lineage>
        <taxon>Eukaryota</taxon>
        <taxon>Metazoa</taxon>
        <taxon>Spiralia</taxon>
        <taxon>Gnathifera</taxon>
        <taxon>Rotifera</taxon>
        <taxon>Eurotatoria</taxon>
        <taxon>Bdelloidea</taxon>
        <taxon>Philodinida</taxon>
        <taxon>Philodinidae</taxon>
        <taxon>Rotaria</taxon>
    </lineage>
</organism>
<reference evidence="1" key="1">
    <citation type="submission" date="2021-02" db="EMBL/GenBank/DDBJ databases">
        <authorList>
            <person name="Nowell W R."/>
        </authorList>
    </citation>
    <scope>NUCLEOTIDE SEQUENCE</scope>
</reference>
<dbReference type="Proteomes" id="UP000681720">
    <property type="component" value="Unassembled WGS sequence"/>
</dbReference>
<name>A0A8S3ITN8_9BILA</name>
<proteinExistence type="predicted"/>